<accession>A0AB34GAS4</accession>
<name>A0AB34GAS4_ESCRO</name>
<reference evidence="2 3" key="1">
    <citation type="submission" date="2022-11" db="EMBL/GenBank/DDBJ databases">
        <title>Whole genome sequence of Eschrichtius robustus ER-17-0199.</title>
        <authorList>
            <person name="Bruniche-Olsen A."/>
            <person name="Black A.N."/>
            <person name="Fields C.J."/>
            <person name="Walden K."/>
            <person name="Dewoody J.A."/>
        </authorList>
    </citation>
    <scope>NUCLEOTIDE SEQUENCE [LARGE SCALE GENOMIC DNA]</scope>
    <source>
        <strain evidence="2">ER-17-0199</strain>
        <tissue evidence="2">Blubber</tissue>
    </source>
</reference>
<keyword evidence="3" id="KW-1185">Reference proteome</keyword>
<organism evidence="2 3">
    <name type="scientific">Eschrichtius robustus</name>
    <name type="common">California gray whale</name>
    <name type="synonym">Eschrichtius gibbosus</name>
    <dbReference type="NCBI Taxonomy" id="9764"/>
    <lineage>
        <taxon>Eukaryota</taxon>
        <taxon>Metazoa</taxon>
        <taxon>Chordata</taxon>
        <taxon>Craniata</taxon>
        <taxon>Vertebrata</taxon>
        <taxon>Euteleostomi</taxon>
        <taxon>Mammalia</taxon>
        <taxon>Eutheria</taxon>
        <taxon>Laurasiatheria</taxon>
        <taxon>Artiodactyla</taxon>
        <taxon>Whippomorpha</taxon>
        <taxon>Cetacea</taxon>
        <taxon>Mysticeti</taxon>
        <taxon>Eschrichtiidae</taxon>
        <taxon>Eschrichtius</taxon>
    </lineage>
</organism>
<feature type="region of interest" description="Disordered" evidence="1">
    <location>
        <begin position="1"/>
        <end position="73"/>
    </location>
</feature>
<dbReference type="EMBL" id="JAIQCJ010002324">
    <property type="protein sequence ID" value="KAJ8776906.1"/>
    <property type="molecule type" value="Genomic_DNA"/>
</dbReference>
<dbReference type="Proteomes" id="UP001159641">
    <property type="component" value="Unassembled WGS sequence"/>
</dbReference>
<sequence length="125" mass="12979">MKNSYNSSPAGTAPHVQLRQPARSRVPARPGPTPSTNTGRQDPPGLARPGARRLRPAPLSGHSAVTSWSRPPDAGAVQPIGGCHTAARAGLGGWDLRLPGCLGQTRERRLRACGFPPASAVPAEP</sequence>
<gene>
    <name evidence="2" type="ORF">J1605_015083</name>
</gene>
<feature type="compositionally biased region" description="Polar residues" evidence="1">
    <location>
        <begin position="1"/>
        <end position="10"/>
    </location>
</feature>
<dbReference type="AlphaFoldDB" id="A0AB34GAS4"/>
<evidence type="ECO:0000313" key="3">
    <source>
        <dbReference type="Proteomes" id="UP001159641"/>
    </source>
</evidence>
<evidence type="ECO:0000256" key="1">
    <source>
        <dbReference type="SAM" id="MobiDB-lite"/>
    </source>
</evidence>
<evidence type="ECO:0000313" key="2">
    <source>
        <dbReference type="EMBL" id="KAJ8776906.1"/>
    </source>
</evidence>
<protein>
    <submittedName>
        <fullName evidence="2">Uncharacterized protein</fullName>
    </submittedName>
</protein>
<comment type="caution">
    <text evidence="2">The sequence shown here is derived from an EMBL/GenBank/DDBJ whole genome shotgun (WGS) entry which is preliminary data.</text>
</comment>
<proteinExistence type="predicted"/>